<organism evidence="12">
    <name type="scientific">Bradyrhizobium japonicum</name>
    <dbReference type="NCBI Taxonomy" id="375"/>
    <lineage>
        <taxon>Bacteria</taxon>
        <taxon>Pseudomonadati</taxon>
        <taxon>Pseudomonadota</taxon>
        <taxon>Alphaproteobacteria</taxon>
        <taxon>Hyphomicrobiales</taxon>
        <taxon>Nitrobacteraceae</taxon>
        <taxon>Bradyrhizobium</taxon>
    </lineage>
</organism>
<dbReference type="CDD" id="cd10031">
    <property type="entry name" value="UDG-F5_TTUDGB_like"/>
    <property type="match status" value="1"/>
</dbReference>
<dbReference type="GO" id="GO:0004844">
    <property type="term" value="F:uracil DNA N-glycosylase activity"/>
    <property type="evidence" value="ECO:0007669"/>
    <property type="project" value="InterPro"/>
</dbReference>
<dbReference type="InterPro" id="IPR044147">
    <property type="entry name" value="UdgB-like"/>
</dbReference>
<sequence>MIADECAARPTSSPTSSSCNPSSAATRPNAPRRAIVASARPATTPRNSSSARPRWPRGAMTTLRSEAARSGRQPPTLVPDRDCPLCPRLVAFREGESRARAVVGITPRSPFGDVKARLLIVGLAPGMQGANRTGRPFTGDYAGDLLYATLLEYGFAKGAYQARPDDGLKLVDCRIANAVHCVPPQNKPLPAEINTCRQFLAANLATMPNLRAIVALGRIAHDTVLKPLNLKGSQAPFGHGAVHQAGAFRLYDSYHCSRYNTNTGVLTPDMFRSVFSKVKADLD</sequence>
<keyword evidence="1" id="KW-0004">4Fe-4S</keyword>
<dbReference type="Gene3D" id="3.40.470.10">
    <property type="entry name" value="Uracil-DNA glycosylase-like domain"/>
    <property type="match status" value="1"/>
</dbReference>
<evidence type="ECO:0000256" key="2">
    <source>
        <dbReference type="ARBA" id="ARBA00022723"/>
    </source>
</evidence>
<evidence type="ECO:0000256" key="1">
    <source>
        <dbReference type="ARBA" id="ARBA00022485"/>
    </source>
</evidence>
<evidence type="ECO:0000256" key="7">
    <source>
        <dbReference type="ARBA" id="ARBA00023204"/>
    </source>
</evidence>
<dbReference type="SUPFAM" id="SSF52141">
    <property type="entry name" value="Uracil-DNA glycosylase-like"/>
    <property type="match status" value="1"/>
</dbReference>
<keyword evidence="5" id="KW-0408">Iron</keyword>
<evidence type="ECO:0000313" key="12">
    <source>
        <dbReference type="EMBL" id="AAF04324.1"/>
    </source>
</evidence>
<keyword evidence="7" id="KW-0234">DNA repair</keyword>
<dbReference type="GO" id="GO:0006284">
    <property type="term" value="P:base-excision repair"/>
    <property type="evidence" value="ECO:0007669"/>
    <property type="project" value="InterPro"/>
</dbReference>
<evidence type="ECO:0000256" key="9">
    <source>
        <dbReference type="ARBA" id="ARBA00023887"/>
    </source>
</evidence>
<keyword evidence="6" id="KW-0411">Iron-sulfur</keyword>
<dbReference type="GO" id="GO:0051539">
    <property type="term" value="F:4 iron, 4 sulfur cluster binding"/>
    <property type="evidence" value="ECO:0007669"/>
    <property type="project" value="UniProtKB-KW"/>
</dbReference>
<comment type="similarity">
    <text evidence="8">Belongs to the uracil-DNA glycosylase (UDG) superfamily. Type 5 (UDGb) family.</text>
</comment>
<evidence type="ECO:0000256" key="5">
    <source>
        <dbReference type="ARBA" id="ARBA00023004"/>
    </source>
</evidence>
<dbReference type="InterPro" id="IPR036895">
    <property type="entry name" value="Uracil-DNA_glycosylase-like_sf"/>
</dbReference>
<evidence type="ECO:0000256" key="3">
    <source>
        <dbReference type="ARBA" id="ARBA00022763"/>
    </source>
</evidence>
<name>Q9RH72_BRAJP</name>
<keyword evidence="3" id="KW-0227">DNA damage</keyword>
<dbReference type="InterPro" id="IPR051536">
    <property type="entry name" value="UDG_Type-4/5"/>
</dbReference>
<reference evidence="12" key="1">
    <citation type="submission" date="2000-01" db="EMBL/GenBank/DDBJ databases">
        <title>Extended DNA sequencing in the upstream region of sipF in Bradyrhizobium japonicum.</title>
        <authorList>
            <person name="Mueller P."/>
            <person name="Stingel D."/>
        </authorList>
    </citation>
    <scope>NUCLEOTIDE SEQUENCE</scope>
    <source>
        <strain evidence="12">USDA 110spc4</strain>
    </source>
</reference>
<evidence type="ECO:0000256" key="10">
    <source>
        <dbReference type="SAM" id="MobiDB-lite"/>
    </source>
</evidence>
<keyword evidence="4" id="KW-0378">Hydrolase</keyword>
<dbReference type="PANTHER" id="PTHR33693">
    <property type="entry name" value="TYPE-5 URACIL-DNA GLYCOSYLASE"/>
    <property type="match status" value="1"/>
</dbReference>
<accession>Q9RH72</accession>
<feature type="compositionally biased region" description="Low complexity" evidence="10">
    <location>
        <begin position="8"/>
        <end position="27"/>
    </location>
</feature>
<evidence type="ECO:0000259" key="11">
    <source>
        <dbReference type="SMART" id="SM00986"/>
    </source>
</evidence>
<evidence type="ECO:0000256" key="4">
    <source>
        <dbReference type="ARBA" id="ARBA00022801"/>
    </source>
</evidence>
<protein>
    <recommendedName>
        <fullName evidence="9">Type-5 uracil-DNA glycosylase</fullName>
    </recommendedName>
</protein>
<dbReference type="PANTHER" id="PTHR33693:SF3">
    <property type="entry name" value="TYPE-5 URACIL-DNA GLYCOSYLASE"/>
    <property type="match status" value="1"/>
</dbReference>
<dbReference type="InterPro" id="IPR005122">
    <property type="entry name" value="Uracil-DNA_glycosylase-like"/>
</dbReference>
<dbReference type="SMART" id="SM00986">
    <property type="entry name" value="UDG"/>
    <property type="match status" value="1"/>
</dbReference>
<dbReference type="EMBL" id="AF065159">
    <property type="protein sequence ID" value="AAF04324.1"/>
    <property type="molecule type" value="Genomic_DNA"/>
</dbReference>
<dbReference type="Pfam" id="PF03167">
    <property type="entry name" value="UDG"/>
    <property type="match status" value="1"/>
</dbReference>
<dbReference type="SMART" id="SM00987">
    <property type="entry name" value="UreE_C"/>
    <property type="match status" value="1"/>
</dbReference>
<evidence type="ECO:0000256" key="6">
    <source>
        <dbReference type="ARBA" id="ARBA00023014"/>
    </source>
</evidence>
<evidence type="ECO:0000256" key="8">
    <source>
        <dbReference type="ARBA" id="ARBA00023779"/>
    </source>
</evidence>
<feature type="region of interest" description="Disordered" evidence="10">
    <location>
        <begin position="1"/>
        <end position="79"/>
    </location>
</feature>
<dbReference type="GO" id="GO:0033958">
    <property type="term" value="F:DNA-deoxyinosine glycosylase activity"/>
    <property type="evidence" value="ECO:0007669"/>
    <property type="project" value="InterPro"/>
</dbReference>
<dbReference type="AlphaFoldDB" id="Q9RH72"/>
<dbReference type="GO" id="GO:0046872">
    <property type="term" value="F:metal ion binding"/>
    <property type="evidence" value="ECO:0007669"/>
    <property type="project" value="UniProtKB-KW"/>
</dbReference>
<keyword evidence="2" id="KW-0479">Metal-binding</keyword>
<feature type="domain" description="Uracil-DNA glycosylase-like" evidence="11">
    <location>
        <begin position="109"/>
        <end position="275"/>
    </location>
</feature>
<proteinExistence type="inferred from homology"/>